<evidence type="ECO:0000256" key="5">
    <source>
        <dbReference type="ARBA" id="ARBA00023180"/>
    </source>
</evidence>
<dbReference type="Pfam" id="PF02351">
    <property type="entry name" value="GDNF"/>
    <property type="match status" value="1"/>
</dbReference>
<accession>F6ZFH4</accession>
<dbReference type="InParanoid" id="F6ZFH4"/>
<dbReference type="HOGENOM" id="CLU_1264076_0_0_1"/>
<keyword evidence="2" id="KW-1003">Cell membrane</keyword>
<name>F6ZFH4_CIOIN</name>
<dbReference type="GeneTree" id="ENSGT00390000001613"/>
<evidence type="ECO:0000259" key="7">
    <source>
        <dbReference type="SMART" id="SM00907"/>
    </source>
</evidence>
<reference evidence="9" key="1">
    <citation type="journal article" date="2002" name="Science">
        <title>The draft genome of Ciona intestinalis: insights into chordate and vertebrate origins.</title>
        <authorList>
            <person name="Dehal P."/>
            <person name="Satou Y."/>
            <person name="Campbell R.K."/>
            <person name="Chapman J."/>
            <person name="Degnan B."/>
            <person name="De Tomaso A."/>
            <person name="Davidson B."/>
            <person name="Di Gregorio A."/>
            <person name="Gelpke M."/>
            <person name="Goodstein D.M."/>
            <person name="Harafuji N."/>
            <person name="Hastings K.E."/>
            <person name="Ho I."/>
            <person name="Hotta K."/>
            <person name="Huang W."/>
            <person name="Kawashima T."/>
            <person name="Lemaire P."/>
            <person name="Martinez D."/>
            <person name="Meinertzhagen I.A."/>
            <person name="Necula S."/>
            <person name="Nonaka M."/>
            <person name="Putnam N."/>
            <person name="Rash S."/>
            <person name="Saiga H."/>
            <person name="Satake M."/>
            <person name="Terry A."/>
            <person name="Yamada L."/>
            <person name="Wang H.G."/>
            <person name="Awazu S."/>
            <person name="Azumi K."/>
            <person name="Boore J."/>
            <person name="Branno M."/>
            <person name="Chin-Bow S."/>
            <person name="DeSantis R."/>
            <person name="Doyle S."/>
            <person name="Francino P."/>
            <person name="Keys D.N."/>
            <person name="Haga S."/>
            <person name="Hayashi H."/>
            <person name="Hino K."/>
            <person name="Imai K.S."/>
            <person name="Inaba K."/>
            <person name="Kano S."/>
            <person name="Kobayashi K."/>
            <person name="Kobayashi M."/>
            <person name="Lee B.I."/>
            <person name="Makabe K.W."/>
            <person name="Manohar C."/>
            <person name="Matassi G."/>
            <person name="Medina M."/>
            <person name="Mochizuki Y."/>
            <person name="Mount S."/>
            <person name="Morishita T."/>
            <person name="Miura S."/>
            <person name="Nakayama A."/>
            <person name="Nishizaka S."/>
            <person name="Nomoto H."/>
            <person name="Ohta F."/>
            <person name="Oishi K."/>
            <person name="Rigoutsos I."/>
            <person name="Sano M."/>
            <person name="Sasaki A."/>
            <person name="Sasakura Y."/>
            <person name="Shoguchi E."/>
            <person name="Shin-i T."/>
            <person name="Spagnuolo A."/>
            <person name="Stainier D."/>
            <person name="Suzuki M.M."/>
            <person name="Tassy O."/>
            <person name="Takatori N."/>
            <person name="Tokuoka M."/>
            <person name="Yagi K."/>
            <person name="Yoshizaki F."/>
            <person name="Wada S."/>
            <person name="Zhang C."/>
            <person name="Hyatt P.D."/>
            <person name="Larimer F."/>
            <person name="Detter C."/>
            <person name="Doggett N."/>
            <person name="Glavina T."/>
            <person name="Hawkins T."/>
            <person name="Richardson P."/>
            <person name="Lucas S."/>
            <person name="Kohara Y."/>
            <person name="Levine M."/>
            <person name="Satoh N."/>
            <person name="Rokhsar D.S."/>
        </authorList>
    </citation>
    <scope>NUCLEOTIDE SEQUENCE [LARGE SCALE GENOMIC DNA]</scope>
</reference>
<evidence type="ECO:0000313" key="9">
    <source>
        <dbReference type="Proteomes" id="UP000008144"/>
    </source>
</evidence>
<evidence type="ECO:0000256" key="6">
    <source>
        <dbReference type="SAM" id="SignalP"/>
    </source>
</evidence>
<comment type="subcellular location">
    <subcellularLocation>
        <location evidence="1">Cell membrane</location>
    </subcellularLocation>
</comment>
<dbReference type="Proteomes" id="UP000008144">
    <property type="component" value="Chromosome 2"/>
</dbReference>
<dbReference type="InterPro" id="IPR037193">
    <property type="entry name" value="GDNF_alpha"/>
</dbReference>
<protein>
    <recommendedName>
        <fullName evidence="7">GDNF/GAS1 domain-containing protein</fullName>
    </recommendedName>
</protein>
<reference evidence="8" key="4">
    <citation type="submission" date="2025-09" db="UniProtKB">
        <authorList>
            <consortium name="Ensembl"/>
        </authorList>
    </citation>
    <scope>IDENTIFICATION</scope>
</reference>
<dbReference type="Ensembl" id="ENSCINT00000017684.3">
    <property type="protein sequence ID" value="ENSCINP00000017684.3"/>
    <property type="gene ID" value="ENSCING00000008665.3"/>
</dbReference>
<dbReference type="InterPro" id="IPR016017">
    <property type="entry name" value="GDNF/GAS1"/>
</dbReference>
<keyword evidence="5" id="KW-0325">Glycoprotein</keyword>
<dbReference type="GO" id="GO:0005886">
    <property type="term" value="C:plasma membrane"/>
    <property type="evidence" value="ECO:0007669"/>
    <property type="project" value="UniProtKB-SubCell"/>
</dbReference>
<dbReference type="EMBL" id="EAAA01001480">
    <property type="status" value="NOT_ANNOTATED_CDS"/>
    <property type="molecule type" value="Genomic_DNA"/>
</dbReference>
<dbReference type="SUPFAM" id="SSF110035">
    <property type="entry name" value="GDNF receptor-like"/>
    <property type="match status" value="1"/>
</dbReference>
<feature type="signal peptide" evidence="6">
    <location>
        <begin position="1"/>
        <end position="22"/>
    </location>
</feature>
<keyword evidence="9" id="KW-1185">Reference proteome</keyword>
<dbReference type="SMART" id="SM00907">
    <property type="entry name" value="GDNF"/>
    <property type="match status" value="1"/>
</dbReference>
<keyword evidence="4" id="KW-0472">Membrane</keyword>
<evidence type="ECO:0000256" key="3">
    <source>
        <dbReference type="ARBA" id="ARBA00022729"/>
    </source>
</evidence>
<reference evidence="8" key="3">
    <citation type="submission" date="2025-08" db="UniProtKB">
        <authorList>
            <consortium name="Ensembl"/>
        </authorList>
    </citation>
    <scope>IDENTIFICATION</scope>
</reference>
<evidence type="ECO:0000256" key="1">
    <source>
        <dbReference type="ARBA" id="ARBA00004236"/>
    </source>
</evidence>
<evidence type="ECO:0000313" key="8">
    <source>
        <dbReference type="Ensembl" id="ENSCINP00000017684.3"/>
    </source>
</evidence>
<feature type="domain" description="GDNF/GAS1" evidence="7">
    <location>
        <begin position="34"/>
        <end position="120"/>
    </location>
</feature>
<feature type="chain" id="PRO_5003347688" description="GDNF/GAS1 domain-containing protein" evidence="6">
    <location>
        <begin position="23"/>
        <end position="219"/>
    </location>
</feature>
<sequence>MEYSQFLLLFVVLTAIFCQVQSVGFDVGDTRPSCLQSLKNCKRNSTCKEVYKSVKNKCKAKEAQCNARTADLQQCAMDIAYLREAAFPIDNKCICHGKSLSLKKLVRCSEILNTVYANPCFEKGERIRQEAIRIASVTMRAAVATEIDDVTQTPKYDVVSDVALMASTTSAPDTLGENLGEVAADQGDIKSGVRVSDVEKKMESVSEEDMQDVDALFAT</sequence>
<evidence type="ECO:0000256" key="4">
    <source>
        <dbReference type="ARBA" id="ARBA00023136"/>
    </source>
</evidence>
<proteinExistence type="predicted"/>
<reference evidence="8" key="2">
    <citation type="journal article" date="2008" name="Genome Biol.">
        <title>Improved genome assembly and evidence-based global gene model set for the chordate Ciona intestinalis: new insight into intron and operon populations.</title>
        <authorList>
            <person name="Satou Y."/>
            <person name="Mineta K."/>
            <person name="Ogasawara M."/>
            <person name="Sasakura Y."/>
            <person name="Shoguchi E."/>
            <person name="Ueno K."/>
            <person name="Yamada L."/>
            <person name="Matsumoto J."/>
            <person name="Wasserscheid J."/>
            <person name="Dewar K."/>
            <person name="Wiley G.B."/>
            <person name="Macmil S.L."/>
            <person name="Roe B.A."/>
            <person name="Zeller R.W."/>
            <person name="Hastings K.E."/>
            <person name="Lemaire P."/>
            <person name="Lindquist E."/>
            <person name="Endo T."/>
            <person name="Hotta K."/>
            <person name="Inaba K."/>
        </authorList>
    </citation>
    <scope>NUCLEOTIDE SEQUENCE [LARGE SCALE GENOMIC DNA]</scope>
    <source>
        <strain evidence="8">wild type</strain>
    </source>
</reference>
<organism evidence="8 9">
    <name type="scientific">Ciona intestinalis</name>
    <name type="common">Transparent sea squirt</name>
    <name type="synonym">Ascidia intestinalis</name>
    <dbReference type="NCBI Taxonomy" id="7719"/>
    <lineage>
        <taxon>Eukaryota</taxon>
        <taxon>Metazoa</taxon>
        <taxon>Chordata</taxon>
        <taxon>Tunicata</taxon>
        <taxon>Ascidiacea</taxon>
        <taxon>Phlebobranchia</taxon>
        <taxon>Cionidae</taxon>
        <taxon>Ciona</taxon>
    </lineage>
</organism>
<dbReference type="AlphaFoldDB" id="F6ZFH4"/>
<evidence type="ECO:0000256" key="2">
    <source>
        <dbReference type="ARBA" id="ARBA00022475"/>
    </source>
</evidence>
<keyword evidence="3 6" id="KW-0732">Signal</keyword>